<reference evidence="3" key="1">
    <citation type="journal article" date="2022" name="Nat. Microbiol.">
        <title>Unique mobile elements and scalable gene flow at the prokaryote-eukaryote boundary revealed by circularized Asgard archaea genomes.</title>
        <authorList>
            <person name="Wu F."/>
            <person name="Speth D.R."/>
            <person name="Philosof A."/>
            <person name="Cremiere A."/>
            <person name="Narayanan A."/>
            <person name="Barco R.A."/>
            <person name="Connon S.A."/>
            <person name="Amend J.P."/>
            <person name="Antoshechkin I.A."/>
            <person name="Orphan V.J."/>
        </authorList>
    </citation>
    <scope>NUCLEOTIDE SEQUENCE</scope>
    <source>
        <strain evidence="3">PR6</strain>
    </source>
</reference>
<dbReference type="Proteomes" id="UP001200513">
    <property type="component" value="Chromosome"/>
</dbReference>
<dbReference type="CDD" id="cd05237">
    <property type="entry name" value="UDP_invert_4-6DH_SDR_e"/>
    <property type="match status" value="1"/>
</dbReference>
<dbReference type="PANTHER" id="PTHR43318:SF2">
    <property type="entry name" value="UDP-N-ACETYLGLUCOSAMINE 4,6-DEHYDRATASE (INVERTING)"/>
    <property type="match status" value="1"/>
</dbReference>
<accession>A0A9Y1FP16</accession>
<protein>
    <submittedName>
        <fullName evidence="3">Polysaccharide biosynthesis protein</fullName>
    </submittedName>
</protein>
<evidence type="ECO:0000259" key="2">
    <source>
        <dbReference type="Pfam" id="PF02719"/>
    </source>
</evidence>
<dbReference type="PANTHER" id="PTHR43318">
    <property type="entry name" value="UDP-N-ACETYLGLUCOSAMINE 4,6-DEHYDRATASE"/>
    <property type="match status" value="1"/>
</dbReference>
<comment type="similarity">
    <text evidence="1">Belongs to the polysaccharide synthase family.</text>
</comment>
<dbReference type="Pfam" id="PF02719">
    <property type="entry name" value="Polysacc_synt_2"/>
    <property type="match status" value="1"/>
</dbReference>
<feature type="domain" description="Polysaccharide biosynthesis protein CapD-like" evidence="2">
    <location>
        <begin position="11"/>
        <end position="293"/>
    </location>
</feature>
<dbReference type="EMBL" id="CP084167">
    <property type="protein sequence ID" value="UJG44352.1"/>
    <property type="molecule type" value="Genomic_DNA"/>
</dbReference>
<dbReference type="Gene3D" id="3.40.50.720">
    <property type="entry name" value="NAD(P)-binding Rossmann-like Domain"/>
    <property type="match status" value="1"/>
</dbReference>
<evidence type="ECO:0000313" key="3">
    <source>
        <dbReference type="EMBL" id="UJG44352.1"/>
    </source>
</evidence>
<dbReference type="AlphaFoldDB" id="A0A9Y1FP16"/>
<name>A0A9Y1FP16_9ARCH</name>
<evidence type="ECO:0000256" key="1">
    <source>
        <dbReference type="ARBA" id="ARBA00007430"/>
    </source>
</evidence>
<gene>
    <name evidence="3" type="ORF">K9W46_04020</name>
</gene>
<dbReference type="SUPFAM" id="SSF51735">
    <property type="entry name" value="NAD(P)-binding Rossmann-fold domains"/>
    <property type="match status" value="1"/>
</dbReference>
<dbReference type="InterPro" id="IPR036291">
    <property type="entry name" value="NAD(P)-bd_dom_sf"/>
</dbReference>
<organism evidence="3">
    <name type="scientific">Candidatus Heimdallarchaeum endolithica</name>
    <dbReference type="NCBI Taxonomy" id="2876572"/>
    <lineage>
        <taxon>Archaea</taxon>
        <taxon>Promethearchaeati</taxon>
        <taxon>Candidatus Heimdallarchaeota</taxon>
        <taxon>Candidatus Heimdallarchaeia (ex Rinke et al. 2021) (nom. nud.)</taxon>
        <taxon>Candidatus Heimdallarchaeales</taxon>
        <taxon>Candidatus Heimdallarchaeaceae</taxon>
        <taxon>Candidatus Heimdallarchaeum</taxon>
    </lineage>
</organism>
<proteinExistence type="inferred from homology"/>
<dbReference type="InterPro" id="IPR003869">
    <property type="entry name" value="Polysac_CapD-like"/>
</dbReference>
<sequence>MNSNIFKEKTILITGGTGTIGSALCKELLKYNPKQIRIYSRDDTKQFDLASELDEYENIRYLIGDVRDRERLFRATEGVDYIFHVAALKHVGICEYNPFEAIKTNVIGTQNTIDAAIKNNIDKYLLISTDKATNPTNTMGATKLLAERLTISANLYKGVAETKFSVVRFGNVFFSRGSVIPLFIKQIKKKKEITITDKEMTRFIMSIEEAAEFVISSMIQSVGGEIFIKKMRAIQIDSLAEAVIEVVLKQLNIEKKSIRKKIMGQKPGERKHELLFTAYESHKCYEMEDRYVIIPEQYLRDRDYSIYHNYPKTGVLELSSEKVEQITKEEIKEMLKKEIAKISE</sequence>
<dbReference type="InterPro" id="IPR051203">
    <property type="entry name" value="Polysaccharide_Synthase-Rel"/>
</dbReference>